<dbReference type="EMBL" id="VRZA01000003">
    <property type="protein sequence ID" value="TXS94249.1"/>
    <property type="molecule type" value="Genomic_DNA"/>
</dbReference>
<dbReference type="AlphaFoldDB" id="A0A5C9A2F1"/>
<dbReference type="InterPro" id="IPR007470">
    <property type="entry name" value="HemX"/>
</dbReference>
<feature type="transmembrane region" description="Helical" evidence="2">
    <location>
        <begin position="53"/>
        <end position="74"/>
    </location>
</feature>
<keyword evidence="2" id="KW-0472">Membrane</keyword>
<dbReference type="Pfam" id="PF04375">
    <property type="entry name" value="HemX"/>
    <property type="match status" value="1"/>
</dbReference>
<dbReference type="Proteomes" id="UP000321039">
    <property type="component" value="Unassembled WGS sequence"/>
</dbReference>
<keyword evidence="2" id="KW-0812">Transmembrane</keyword>
<accession>A0A5C9A2F1</accession>
<proteinExistence type="predicted"/>
<evidence type="ECO:0000256" key="1">
    <source>
        <dbReference type="SAM" id="MobiDB-lite"/>
    </source>
</evidence>
<keyword evidence="2" id="KW-1133">Transmembrane helix</keyword>
<reference evidence="3 4" key="1">
    <citation type="submission" date="2019-08" db="EMBL/GenBank/DDBJ databases">
        <title>Parahaliea maris sp. nov., isolated from the surface seawater.</title>
        <authorList>
            <person name="Liu Y."/>
        </authorList>
    </citation>
    <scope>NUCLEOTIDE SEQUENCE [LARGE SCALE GENOMIC DNA]</scope>
    <source>
        <strain evidence="3 4">HSLHS9</strain>
    </source>
</reference>
<protein>
    <submittedName>
        <fullName evidence="3">Uroporphyrinogen III</fullName>
    </submittedName>
</protein>
<evidence type="ECO:0000256" key="2">
    <source>
        <dbReference type="SAM" id="Phobius"/>
    </source>
</evidence>
<sequence length="406" mass="44625">MSDKQDDNNAPQPPENAADDTAEKQAVAAPVPAPAETFEREIAPAKAGGGFPLLATLALLLVLALAAAAGWTVLEAQRRETALLDRLALLESVTERELMDASEQQAQIRRIGDDLQGKLQSELRSGLASLEPRLTQQAQTLDAVSGDLSSLQSRVAVQGGELARFSATDRESWLLSEAEYLLRLANQRLIMTGDTESARALLRSADRILLQLDDTRLHTTRSAIASELAALRGVPTVDVEGLYLRLSALTEQAAALAIFELPEAEQRLQEAPAEDWRDRLRQGYRAAVQKLSDYIIIRRREVPMQALMDPQWEGLVRQNLRMLLEQAQVALLSGNAFLYRESLQRARHWVAQFAESDARSAQALDRELEQLAGETVTVELPDIGRSLRTLEAAVARREADTGQAGE</sequence>
<evidence type="ECO:0000313" key="3">
    <source>
        <dbReference type="EMBL" id="TXS94249.1"/>
    </source>
</evidence>
<organism evidence="3 4">
    <name type="scientific">Parahaliea maris</name>
    <dbReference type="NCBI Taxonomy" id="2716870"/>
    <lineage>
        <taxon>Bacteria</taxon>
        <taxon>Pseudomonadati</taxon>
        <taxon>Pseudomonadota</taxon>
        <taxon>Gammaproteobacteria</taxon>
        <taxon>Cellvibrionales</taxon>
        <taxon>Halieaceae</taxon>
        <taxon>Parahaliea</taxon>
    </lineage>
</organism>
<dbReference type="PANTHER" id="PTHR38043">
    <property type="entry name" value="PROTEIN HEMX"/>
    <property type="match status" value="1"/>
</dbReference>
<name>A0A5C9A2F1_9GAMM</name>
<dbReference type="RefSeq" id="WP_148068591.1">
    <property type="nucleotide sequence ID" value="NZ_VRZA01000003.1"/>
</dbReference>
<dbReference type="PANTHER" id="PTHR38043:SF1">
    <property type="entry name" value="PROTEIN HEMX"/>
    <property type="match status" value="1"/>
</dbReference>
<feature type="region of interest" description="Disordered" evidence="1">
    <location>
        <begin position="1"/>
        <end position="33"/>
    </location>
</feature>
<keyword evidence="4" id="KW-1185">Reference proteome</keyword>
<evidence type="ECO:0000313" key="4">
    <source>
        <dbReference type="Proteomes" id="UP000321039"/>
    </source>
</evidence>
<gene>
    <name evidence="3" type="ORF">FV139_11695</name>
</gene>
<comment type="caution">
    <text evidence="3">The sequence shown here is derived from an EMBL/GenBank/DDBJ whole genome shotgun (WGS) entry which is preliminary data.</text>
</comment>